<dbReference type="GO" id="GO:0022857">
    <property type="term" value="F:transmembrane transporter activity"/>
    <property type="evidence" value="ECO:0007669"/>
    <property type="project" value="UniProtKB-UniRule"/>
</dbReference>
<reference evidence="9 10" key="1">
    <citation type="submission" date="2016-10" db="EMBL/GenBank/DDBJ databases">
        <authorList>
            <person name="de Groot N.N."/>
        </authorList>
    </citation>
    <scope>NUCLEOTIDE SEQUENCE [LARGE SCALE GENOMIC DNA]</scope>
    <source>
        <strain evidence="9 10">CGMCC 1.10267</strain>
    </source>
</reference>
<feature type="transmembrane region" description="Helical" evidence="7">
    <location>
        <begin position="173"/>
        <end position="201"/>
    </location>
</feature>
<evidence type="ECO:0000256" key="4">
    <source>
        <dbReference type="ARBA" id="ARBA00022692"/>
    </source>
</evidence>
<evidence type="ECO:0000256" key="1">
    <source>
        <dbReference type="ARBA" id="ARBA00004429"/>
    </source>
</evidence>
<sequence length="434" mass="45556">MSAFTIGLIGIAVLFALLALRTPVGFAMAAVGLAGITILQNERAALATFSTETFELALKLDLIIIPFFVLMGNLAGVSGLSRNLYDAAYAWIGHRRGGLASATILGCTGFSALSGSSVASAVTMGQVALPEMRRYKYDEGFSAASVAAGGTLGILIPPSTGFVLYALLTEQSIGQLFVAGILPGILLMGLFLVTIAIVASLRPSVAPSGERLTSQERRSATLKALPFLLVVVGTVGGIYAGIFTPMESAAIGVVATLAIALWRRSLTPSNFSRIVRQTVSTTVMCYTIIIGANVLNPFLARSGLTSWVSETVLSLPMGATATLLLILLVFVLLGTFMEGFAMLVLLVPIFFPVIMALGVDPIFFGVLVVIALEIGLITPPVGINVFVVKALVPHVASTRIFLGILPFVVAMLIGMGLLLLFPQIALFLPSTMFR</sequence>
<comment type="function">
    <text evidence="7">Part of the tripartite ATP-independent periplasmic (TRAP) transport system.</text>
</comment>
<feature type="transmembrane region" description="Helical" evidence="7">
    <location>
        <begin position="141"/>
        <end position="167"/>
    </location>
</feature>
<evidence type="ECO:0000256" key="2">
    <source>
        <dbReference type="ARBA" id="ARBA00022475"/>
    </source>
</evidence>
<keyword evidence="10" id="KW-1185">Reference proteome</keyword>
<organism evidence="9 10">
    <name type="scientific">Pelagibacterium luteolum</name>
    <dbReference type="NCBI Taxonomy" id="440168"/>
    <lineage>
        <taxon>Bacteria</taxon>
        <taxon>Pseudomonadati</taxon>
        <taxon>Pseudomonadota</taxon>
        <taxon>Alphaproteobacteria</taxon>
        <taxon>Hyphomicrobiales</taxon>
        <taxon>Devosiaceae</taxon>
        <taxon>Pelagibacterium</taxon>
    </lineage>
</organism>
<feature type="transmembrane region" description="Helical" evidence="7">
    <location>
        <begin position="60"/>
        <end position="80"/>
    </location>
</feature>
<dbReference type="Pfam" id="PF06808">
    <property type="entry name" value="DctM"/>
    <property type="match status" value="1"/>
</dbReference>
<dbReference type="AlphaFoldDB" id="A0A1G7XCR9"/>
<keyword evidence="5 7" id="KW-1133">Transmembrane helix</keyword>
<evidence type="ECO:0000259" key="8">
    <source>
        <dbReference type="Pfam" id="PF06808"/>
    </source>
</evidence>
<feature type="transmembrane region" description="Helical" evidence="7">
    <location>
        <begin position="6"/>
        <end position="39"/>
    </location>
</feature>
<dbReference type="InterPro" id="IPR004681">
    <property type="entry name" value="TRAP_DctM"/>
</dbReference>
<feature type="transmembrane region" description="Helical" evidence="7">
    <location>
        <begin position="222"/>
        <end position="242"/>
    </location>
</feature>
<keyword evidence="6 7" id="KW-0472">Membrane</keyword>
<evidence type="ECO:0000256" key="6">
    <source>
        <dbReference type="ARBA" id="ARBA00023136"/>
    </source>
</evidence>
<keyword evidence="4 7" id="KW-0812">Transmembrane</keyword>
<dbReference type="RefSeq" id="WP_090597315.1">
    <property type="nucleotide sequence ID" value="NZ_FNCS01000009.1"/>
</dbReference>
<dbReference type="InterPro" id="IPR010656">
    <property type="entry name" value="DctM"/>
</dbReference>
<feature type="transmembrane region" description="Helical" evidence="7">
    <location>
        <begin position="400"/>
        <end position="428"/>
    </location>
</feature>
<evidence type="ECO:0000313" key="10">
    <source>
        <dbReference type="Proteomes" id="UP000199495"/>
    </source>
</evidence>
<feature type="domain" description="TRAP C4-dicarboxylate transport system permease DctM subunit" evidence="8">
    <location>
        <begin position="12"/>
        <end position="424"/>
    </location>
</feature>
<comment type="subcellular location">
    <subcellularLocation>
        <location evidence="1 7">Cell inner membrane</location>
        <topology evidence="1 7">Multi-pass membrane protein</topology>
    </subcellularLocation>
</comment>
<evidence type="ECO:0000313" key="9">
    <source>
        <dbReference type="EMBL" id="SDG81857.1"/>
    </source>
</evidence>
<dbReference type="OrthoDB" id="9783448at2"/>
<evidence type="ECO:0000256" key="7">
    <source>
        <dbReference type="RuleBase" id="RU369079"/>
    </source>
</evidence>
<accession>A0A1G7XCR9</accession>
<evidence type="ECO:0000256" key="5">
    <source>
        <dbReference type="ARBA" id="ARBA00022989"/>
    </source>
</evidence>
<dbReference type="EMBL" id="FNCS01000009">
    <property type="protein sequence ID" value="SDG81857.1"/>
    <property type="molecule type" value="Genomic_DNA"/>
</dbReference>
<keyword evidence="3 7" id="KW-0997">Cell inner membrane</keyword>
<feature type="transmembrane region" description="Helical" evidence="7">
    <location>
        <begin position="278"/>
        <end position="300"/>
    </location>
</feature>
<dbReference type="Proteomes" id="UP000199495">
    <property type="component" value="Unassembled WGS sequence"/>
</dbReference>
<dbReference type="STRING" id="440168.SAMN04487974_10925"/>
<keyword evidence="2" id="KW-1003">Cell membrane</keyword>
<proteinExistence type="inferred from homology"/>
<dbReference type="PANTHER" id="PTHR33362">
    <property type="entry name" value="SIALIC ACID TRAP TRANSPORTER PERMEASE PROTEIN SIAT-RELATED"/>
    <property type="match status" value="1"/>
</dbReference>
<feature type="transmembrane region" description="Helical" evidence="7">
    <location>
        <begin position="312"/>
        <end position="333"/>
    </location>
</feature>
<protein>
    <recommendedName>
        <fullName evidence="7">TRAP transporter large permease protein</fullName>
    </recommendedName>
</protein>
<name>A0A1G7XCR9_9HYPH</name>
<dbReference type="PIRSF" id="PIRSF006066">
    <property type="entry name" value="HI0050"/>
    <property type="match status" value="1"/>
</dbReference>
<feature type="transmembrane region" description="Helical" evidence="7">
    <location>
        <begin position="363"/>
        <end position="388"/>
    </location>
</feature>
<dbReference type="NCBIfam" id="TIGR00786">
    <property type="entry name" value="dctM"/>
    <property type="match status" value="1"/>
</dbReference>
<gene>
    <name evidence="9" type="ORF">SAMN04487974_10925</name>
</gene>
<keyword evidence="7" id="KW-0813">Transport</keyword>
<dbReference type="PANTHER" id="PTHR33362:SF5">
    <property type="entry name" value="C4-DICARBOXYLATE TRAP TRANSPORTER LARGE PERMEASE PROTEIN DCTM"/>
    <property type="match status" value="1"/>
</dbReference>
<feature type="transmembrane region" description="Helical" evidence="7">
    <location>
        <begin position="340"/>
        <end position="357"/>
    </location>
</feature>
<dbReference type="GO" id="GO:0005886">
    <property type="term" value="C:plasma membrane"/>
    <property type="evidence" value="ECO:0007669"/>
    <property type="project" value="UniProtKB-SubCell"/>
</dbReference>
<comment type="subunit">
    <text evidence="7">The complex comprises the extracytoplasmic solute receptor protein and the two transmembrane proteins.</text>
</comment>
<comment type="similarity">
    <text evidence="7">Belongs to the TRAP transporter large permease family.</text>
</comment>
<evidence type="ECO:0000256" key="3">
    <source>
        <dbReference type="ARBA" id="ARBA00022519"/>
    </source>
</evidence>
<feature type="transmembrane region" description="Helical" evidence="7">
    <location>
        <begin position="248"/>
        <end position="266"/>
    </location>
</feature>